<dbReference type="InterPro" id="IPR050812">
    <property type="entry name" value="Preph/Arog_dehydrog"/>
</dbReference>
<dbReference type="EMBL" id="AP024485">
    <property type="protein sequence ID" value="BCS90038.1"/>
    <property type="molecule type" value="Genomic_DNA"/>
</dbReference>
<dbReference type="RefSeq" id="WP_229591980.1">
    <property type="nucleotide sequence ID" value="NZ_AP024485.1"/>
</dbReference>
<dbReference type="SUPFAM" id="SSF51735">
    <property type="entry name" value="NAD(P)-binding Rossmann-fold domains"/>
    <property type="match status" value="1"/>
</dbReference>
<evidence type="ECO:0000313" key="3">
    <source>
        <dbReference type="EMBL" id="BCS90038.1"/>
    </source>
</evidence>
<dbReference type="InterPro" id="IPR003099">
    <property type="entry name" value="Prephen_DH"/>
</dbReference>
<dbReference type="Gene3D" id="3.40.50.720">
    <property type="entry name" value="NAD(P)-binding Rossmann-like Domain"/>
    <property type="match status" value="1"/>
</dbReference>
<evidence type="ECO:0000259" key="2">
    <source>
        <dbReference type="PROSITE" id="PS51176"/>
    </source>
</evidence>
<keyword evidence="4" id="KW-1185">Reference proteome</keyword>
<dbReference type="InterPro" id="IPR036291">
    <property type="entry name" value="NAD(P)-bd_dom_sf"/>
</dbReference>
<evidence type="ECO:0000256" key="1">
    <source>
        <dbReference type="ARBA" id="ARBA00023002"/>
    </source>
</evidence>
<dbReference type="Pfam" id="PF02153">
    <property type="entry name" value="PDH_N"/>
    <property type="match status" value="1"/>
</dbReference>
<dbReference type="PANTHER" id="PTHR21363">
    <property type="entry name" value="PREPHENATE DEHYDROGENASE"/>
    <property type="match status" value="1"/>
</dbReference>
<dbReference type="SUPFAM" id="SSF48179">
    <property type="entry name" value="6-phosphogluconate dehydrogenase C-terminal domain-like"/>
    <property type="match status" value="1"/>
</dbReference>
<name>A0ABM7PAI7_9BACT</name>
<feature type="domain" description="Prephenate/arogenate dehydrogenase" evidence="2">
    <location>
        <begin position="7"/>
        <end position="257"/>
    </location>
</feature>
<dbReference type="Proteomes" id="UP001053296">
    <property type="component" value="Chromosome"/>
</dbReference>
<dbReference type="PANTHER" id="PTHR21363:SF0">
    <property type="entry name" value="PREPHENATE DEHYDROGENASE [NADP(+)]"/>
    <property type="match status" value="1"/>
</dbReference>
<dbReference type="InterPro" id="IPR008927">
    <property type="entry name" value="6-PGluconate_DH-like_C_sf"/>
</dbReference>
<accession>A0ABM7PAI7</accession>
<organism evidence="3 4">
    <name type="scientific">Pseudodesulfovibrio sediminis</name>
    <dbReference type="NCBI Taxonomy" id="2810563"/>
    <lineage>
        <taxon>Bacteria</taxon>
        <taxon>Pseudomonadati</taxon>
        <taxon>Thermodesulfobacteriota</taxon>
        <taxon>Desulfovibrionia</taxon>
        <taxon>Desulfovibrionales</taxon>
        <taxon>Desulfovibrionaceae</taxon>
    </lineage>
</organism>
<protein>
    <submittedName>
        <fullName evidence="3">Prephenate dehydrogenase</fullName>
    </submittedName>
</protein>
<sequence>MTVEGINKIAIVGARGQMGGLFSGDFTRLGCEVAELGRPYADDAVRAALTDCDLLMISVPVTAMDHVLEIMVPHMDGKTILCDVGSVKELPIKAMLEHYDGPVVGTHPLFGPIIPEGFEPKVAIMPGRESDASSADKVTALMQACGYTCFDSTAEDHDRALAFIQGLNFTSTVAFLAAARDVDGIEHFVTPSFKRRLDSAAKMMTQDTELFEVISEANPYLQEVNRKFMSYLSLAAGGDLELLADRALWWWRNDESY</sequence>
<reference evidence="3" key="1">
    <citation type="journal article" date="2022" name="Arch. Microbiol.">
        <title>Pseudodesulfovibrio sediminis sp. nov., a mesophilic and neutrophilic sulfate-reducing bacterium isolated from sediment of a brackish lake.</title>
        <authorList>
            <person name="Takahashi A."/>
            <person name="Kojima H."/>
            <person name="Watanabe M."/>
            <person name="Fukui M."/>
        </authorList>
    </citation>
    <scope>NUCLEOTIDE SEQUENCE</scope>
    <source>
        <strain evidence="3">SF6</strain>
    </source>
</reference>
<keyword evidence="1" id="KW-0560">Oxidoreductase</keyword>
<dbReference type="InterPro" id="IPR046826">
    <property type="entry name" value="PDH_N"/>
</dbReference>
<proteinExistence type="predicted"/>
<evidence type="ECO:0000313" key="4">
    <source>
        <dbReference type="Proteomes" id="UP001053296"/>
    </source>
</evidence>
<dbReference type="PROSITE" id="PS51176">
    <property type="entry name" value="PDH_ADH"/>
    <property type="match status" value="1"/>
</dbReference>
<gene>
    <name evidence="3" type="ORF">PSDVSF_32800</name>
</gene>